<organism evidence="3 4">
    <name type="scientific">Gramella jeungdoensis</name>
    <dbReference type="NCBI Taxonomy" id="708091"/>
    <lineage>
        <taxon>Bacteria</taxon>
        <taxon>Pseudomonadati</taxon>
        <taxon>Bacteroidota</taxon>
        <taxon>Flavobacteriia</taxon>
        <taxon>Flavobacteriales</taxon>
        <taxon>Flavobacteriaceae</taxon>
        <taxon>Christiangramia</taxon>
    </lineage>
</organism>
<feature type="signal peptide" evidence="2">
    <location>
        <begin position="1"/>
        <end position="23"/>
    </location>
</feature>
<dbReference type="RefSeq" id="WP_252112195.1">
    <property type="nucleotide sequence ID" value="NZ_JAMSCK010000003.1"/>
</dbReference>
<reference evidence="3" key="1">
    <citation type="submission" date="2022-06" db="EMBL/GenBank/DDBJ databases">
        <title>Gramella sediminis sp. nov., isolated from deep-sea sediment of the Indian Ocean.</title>
        <authorList>
            <person name="Yang L."/>
        </authorList>
    </citation>
    <scope>NUCLEOTIDE SEQUENCE</scope>
    <source>
        <strain evidence="3">HMD3159</strain>
    </source>
</reference>
<proteinExistence type="predicted"/>
<feature type="chain" id="PRO_5046428435" evidence="2">
    <location>
        <begin position="24"/>
        <end position="326"/>
    </location>
</feature>
<dbReference type="EMBL" id="JAMSCK010000003">
    <property type="protein sequence ID" value="MCM8569281.1"/>
    <property type="molecule type" value="Genomic_DNA"/>
</dbReference>
<keyword evidence="2" id="KW-0732">Signal</keyword>
<feature type="region of interest" description="Disordered" evidence="1">
    <location>
        <begin position="26"/>
        <end position="46"/>
    </location>
</feature>
<protein>
    <submittedName>
        <fullName evidence="3">Uncharacterized protein</fullName>
    </submittedName>
</protein>
<sequence length="326" mass="36467">MSIQKLKIFRFFFVALMGLSLVAGCKSDKDKDEDKEMEETAKADKKSSANSGVFTITTRSMEFTIPSDTLPSGWNTIRYKNNSNEVHLILFDKYPEGKGIEDAHKEVIPPFQEGMDLINEGKMEEAQQAFGKLPEWFQEVEFTGGVGLLSPGTEAQSTIKLEPGTYIIECYVKMADGTFHSLQMTEQVQVTETDSGMEPPEADYVIDIDATNGIQFDKNISAGKKTFQVNYGEQKVHEHYLQHDVNIVWVDEGANMAKLEKWVNWSDPKGLQTPAPEGFRFLGGVQEMKAGDKGFFTVDLKPGKYALISEVPESQGKGMLQTFEVK</sequence>
<evidence type="ECO:0000256" key="1">
    <source>
        <dbReference type="SAM" id="MobiDB-lite"/>
    </source>
</evidence>
<gene>
    <name evidence="3" type="ORF">NE848_07815</name>
</gene>
<keyword evidence="4" id="KW-1185">Reference proteome</keyword>
<comment type="caution">
    <text evidence="3">The sequence shown here is derived from an EMBL/GenBank/DDBJ whole genome shotgun (WGS) entry which is preliminary data.</text>
</comment>
<dbReference type="PROSITE" id="PS51257">
    <property type="entry name" value="PROKAR_LIPOPROTEIN"/>
    <property type="match status" value="1"/>
</dbReference>
<name>A0ABT0Z0N5_9FLAO</name>
<evidence type="ECO:0000313" key="3">
    <source>
        <dbReference type="EMBL" id="MCM8569281.1"/>
    </source>
</evidence>
<evidence type="ECO:0000256" key="2">
    <source>
        <dbReference type="SAM" id="SignalP"/>
    </source>
</evidence>
<evidence type="ECO:0000313" key="4">
    <source>
        <dbReference type="Proteomes" id="UP001155077"/>
    </source>
</evidence>
<dbReference type="Proteomes" id="UP001155077">
    <property type="component" value="Unassembled WGS sequence"/>
</dbReference>
<accession>A0ABT0Z0N5</accession>